<dbReference type="PANTHER" id="PTHR43364">
    <property type="entry name" value="NADH-SPECIFIC METHYLGLYOXAL REDUCTASE-RELATED"/>
    <property type="match status" value="1"/>
</dbReference>
<name>A0AA38VHC2_9PEZI</name>
<protein>
    <submittedName>
        <fullName evidence="3">Aldo/keto reductase</fullName>
    </submittedName>
</protein>
<dbReference type="Pfam" id="PF00248">
    <property type="entry name" value="Aldo_ket_red"/>
    <property type="match status" value="1"/>
</dbReference>
<reference evidence="3" key="1">
    <citation type="submission" date="2022-07" db="EMBL/GenBank/DDBJ databases">
        <title>Fungi with potential for degradation of polypropylene.</title>
        <authorList>
            <person name="Gostincar C."/>
        </authorList>
    </citation>
    <scope>NUCLEOTIDE SEQUENCE</scope>
    <source>
        <strain evidence="3">EXF-13287</strain>
    </source>
</reference>
<dbReference type="AlphaFoldDB" id="A0AA38VHC2"/>
<organism evidence="3 4">
    <name type="scientific">Coniochaeta hoffmannii</name>
    <dbReference type="NCBI Taxonomy" id="91930"/>
    <lineage>
        <taxon>Eukaryota</taxon>
        <taxon>Fungi</taxon>
        <taxon>Dikarya</taxon>
        <taxon>Ascomycota</taxon>
        <taxon>Pezizomycotina</taxon>
        <taxon>Sordariomycetes</taxon>
        <taxon>Sordariomycetidae</taxon>
        <taxon>Coniochaetales</taxon>
        <taxon>Coniochaetaceae</taxon>
        <taxon>Coniochaeta</taxon>
    </lineage>
</organism>
<dbReference type="PANTHER" id="PTHR43364:SF4">
    <property type="entry name" value="NAD(P)-LINKED OXIDOREDUCTASE SUPERFAMILY PROTEIN"/>
    <property type="match status" value="1"/>
</dbReference>
<keyword evidence="4" id="KW-1185">Reference proteome</keyword>
<dbReference type="SUPFAM" id="SSF51430">
    <property type="entry name" value="NAD(P)-linked oxidoreductase"/>
    <property type="match status" value="1"/>
</dbReference>
<gene>
    <name evidence="3" type="ORF">NKR19_g4995</name>
</gene>
<evidence type="ECO:0000313" key="4">
    <source>
        <dbReference type="Proteomes" id="UP001174691"/>
    </source>
</evidence>
<feature type="domain" description="NADP-dependent oxidoreductase" evidence="2">
    <location>
        <begin position="17"/>
        <end position="303"/>
    </location>
</feature>
<dbReference type="InterPro" id="IPR050523">
    <property type="entry name" value="AKR_Detox_Biosynth"/>
</dbReference>
<dbReference type="Proteomes" id="UP001174691">
    <property type="component" value="Unassembled WGS sequence"/>
</dbReference>
<dbReference type="InterPro" id="IPR023210">
    <property type="entry name" value="NADP_OxRdtase_dom"/>
</dbReference>
<dbReference type="Gene3D" id="3.20.20.100">
    <property type="entry name" value="NADP-dependent oxidoreductase domain"/>
    <property type="match status" value="1"/>
</dbReference>
<dbReference type="InterPro" id="IPR036812">
    <property type="entry name" value="NAD(P)_OxRdtase_dom_sf"/>
</dbReference>
<keyword evidence="1" id="KW-0560">Oxidoreductase</keyword>
<evidence type="ECO:0000259" key="2">
    <source>
        <dbReference type="Pfam" id="PF00248"/>
    </source>
</evidence>
<evidence type="ECO:0000313" key="3">
    <source>
        <dbReference type="EMBL" id="KAJ9151099.1"/>
    </source>
</evidence>
<comment type="caution">
    <text evidence="3">The sequence shown here is derived from an EMBL/GenBank/DDBJ whole genome shotgun (WGS) entry which is preliminary data.</text>
</comment>
<dbReference type="EMBL" id="JANBVN010000066">
    <property type="protein sequence ID" value="KAJ9151099.1"/>
    <property type="molecule type" value="Genomic_DNA"/>
</dbReference>
<accession>A0AA38VHC2</accession>
<sequence length="311" mass="33924">MKAMRPTLLLGPGAMSQPSSQEYIESLLTATRDLGIDQIDASPVRPDQSTVGNSERALGLAQASSKGFKINTAVESDAQGRCPLNRGQIWQNVEQTLRRLDTSQVDVLYIHPPDSEALLDQQAAAMDDLFRQGKFRRLGLVDFSIPTLKDYLLACRRRGYALPSVYLLTYNLVWRFPEPKLVPFLRENGIALVARGALAGGLLTGRFAPEQLRVLGGGEGGRRMYGRPCFQSAAADLVALVSPRGVGPAEAALRWLCYHSELGGEDGVVLGATTVEQLRDCVAAVERGPLPEELVAGIERIWEGVREGVRR</sequence>
<dbReference type="GO" id="GO:0005829">
    <property type="term" value="C:cytosol"/>
    <property type="evidence" value="ECO:0007669"/>
    <property type="project" value="TreeGrafter"/>
</dbReference>
<evidence type="ECO:0000256" key="1">
    <source>
        <dbReference type="ARBA" id="ARBA00023002"/>
    </source>
</evidence>
<dbReference type="GO" id="GO:0016491">
    <property type="term" value="F:oxidoreductase activity"/>
    <property type="evidence" value="ECO:0007669"/>
    <property type="project" value="UniProtKB-KW"/>
</dbReference>
<proteinExistence type="predicted"/>